<evidence type="ECO:0000259" key="2">
    <source>
        <dbReference type="Pfam" id="PF00535"/>
    </source>
</evidence>
<keyword evidence="3" id="KW-0808">Transferase</keyword>
<organism evidence="3 4">
    <name type="scientific">Candidatus Methylomirabilis limnetica</name>
    <dbReference type="NCBI Taxonomy" id="2033718"/>
    <lineage>
        <taxon>Bacteria</taxon>
        <taxon>Candidatus Methylomirabilota</taxon>
        <taxon>Candidatus Methylomirabilia</taxon>
        <taxon>Candidatus Methylomirabilales</taxon>
        <taxon>Candidatus Methylomirabilaceae</taxon>
        <taxon>Candidatus Methylomirabilis</taxon>
    </lineage>
</organism>
<gene>
    <name evidence="3" type="ORF">CLG94_12380</name>
</gene>
<protein>
    <submittedName>
        <fullName evidence="3">Glycosyl transferase</fullName>
    </submittedName>
</protein>
<dbReference type="Gene3D" id="3.90.550.10">
    <property type="entry name" value="Spore Coat Polysaccharide Biosynthesis Protein SpsA, Chain A"/>
    <property type="match status" value="1"/>
</dbReference>
<keyword evidence="1" id="KW-0812">Transmembrane</keyword>
<dbReference type="CDD" id="cd02525">
    <property type="entry name" value="Succinoglycan_BP_ExoA"/>
    <property type="match status" value="1"/>
</dbReference>
<dbReference type="Proteomes" id="UP000241436">
    <property type="component" value="Unassembled WGS sequence"/>
</dbReference>
<dbReference type="GO" id="GO:0016740">
    <property type="term" value="F:transferase activity"/>
    <property type="evidence" value="ECO:0007669"/>
    <property type="project" value="UniProtKB-KW"/>
</dbReference>
<dbReference type="AlphaFoldDB" id="A0A2T4TV28"/>
<keyword evidence="1" id="KW-1133">Transmembrane helix</keyword>
<dbReference type="RefSeq" id="WP_107564001.1">
    <property type="nucleotide sequence ID" value="NZ_NVQC01000037.1"/>
</dbReference>
<evidence type="ECO:0000256" key="1">
    <source>
        <dbReference type="SAM" id="Phobius"/>
    </source>
</evidence>
<reference evidence="4" key="2">
    <citation type="journal article" date="2018" name="Environ. Microbiol.">
        <title>Bloom of a denitrifying methanotroph, 'Candidatus Methylomirabilis limnetica', in a deep stratified lake.</title>
        <authorList>
            <person name="Graf J.S."/>
            <person name="Mayr M.J."/>
            <person name="Marchant H.K."/>
            <person name="Tienken D."/>
            <person name="Hach P.F."/>
            <person name="Brand A."/>
            <person name="Schubert C.J."/>
            <person name="Kuypers M.M."/>
            <person name="Milucka J."/>
        </authorList>
    </citation>
    <scope>NUCLEOTIDE SEQUENCE [LARGE SCALE GENOMIC DNA]</scope>
    <source>
        <strain evidence="4">Zug</strain>
    </source>
</reference>
<feature type="transmembrane region" description="Helical" evidence="1">
    <location>
        <begin position="202"/>
        <end position="219"/>
    </location>
</feature>
<keyword evidence="4" id="KW-1185">Reference proteome</keyword>
<sequence length="288" mass="32116">MLPTGPTITEQRWVPFALSRWVPFALSKRLNIGIANATGEIIMRMDAHSTYPPSYVSGLVGWLERTHADNVGGVWITVPARQTLVAEAIALALSNPFGVGNACFRIGVKEPRWVDTVPFGCYRREVFDHVGMFDERLVRNQDIEFNSRLRGAGGKIFLTPEIYSYYYCRVGLWGLWKQNFQNGQWNIYTIALTGWSLSWRHFLPLGFVAGLVGSGGLALEFPTFVWLFGAIVVAYLVSAMTAALGSSKGRHASLRVLLPVVFLVLHLSYGLGSLWGITTLARVWRYGN</sequence>
<feature type="transmembrane region" description="Helical" evidence="1">
    <location>
        <begin position="256"/>
        <end position="278"/>
    </location>
</feature>
<name>A0A2T4TV28_9BACT</name>
<dbReference type="InterPro" id="IPR029044">
    <property type="entry name" value="Nucleotide-diphossugar_trans"/>
</dbReference>
<keyword evidence="1" id="KW-0472">Membrane</keyword>
<accession>A0A2T4TV28</accession>
<dbReference type="Pfam" id="PF00535">
    <property type="entry name" value="Glycos_transf_2"/>
    <property type="match status" value="1"/>
</dbReference>
<evidence type="ECO:0000313" key="3">
    <source>
        <dbReference type="EMBL" id="PTL34928.1"/>
    </source>
</evidence>
<reference evidence="3 4" key="1">
    <citation type="submission" date="2017-09" db="EMBL/GenBank/DDBJ databases">
        <title>Bloom of a denitrifying methanotroph, Candidatus Methylomirabilis limnetica, in a deep stratified lake.</title>
        <authorList>
            <person name="Graf J.S."/>
            <person name="Marchant H.K."/>
            <person name="Tienken D."/>
            <person name="Hach P.F."/>
            <person name="Brand A."/>
            <person name="Schubert C.J."/>
            <person name="Kuypers M.M."/>
            <person name="Milucka J."/>
        </authorList>
    </citation>
    <scope>NUCLEOTIDE SEQUENCE [LARGE SCALE GENOMIC DNA]</scope>
    <source>
        <strain evidence="3 4">Zug</strain>
    </source>
</reference>
<dbReference type="EMBL" id="NVQC01000037">
    <property type="protein sequence ID" value="PTL34928.1"/>
    <property type="molecule type" value="Genomic_DNA"/>
</dbReference>
<feature type="transmembrane region" description="Helical" evidence="1">
    <location>
        <begin position="225"/>
        <end position="244"/>
    </location>
</feature>
<feature type="domain" description="Glycosyltransferase 2-like" evidence="2">
    <location>
        <begin position="26"/>
        <end position="82"/>
    </location>
</feature>
<evidence type="ECO:0000313" key="4">
    <source>
        <dbReference type="Proteomes" id="UP000241436"/>
    </source>
</evidence>
<dbReference type="SUPFAM" id="SSF53448">
    <property type="entry name" value="Nucleotide-diphospho-sugar transferases"/>
    <property type="match status" value="1"/>
</dbReference>
<proteinExistence type="predicted"/>
<dbReference type="InterPro" id="IPR001173">
    <property type="entry name" value="Glyco_trans_2-like"/>
</dbReference>
<comment type="caution">
    <text evidence="3">The sequence shown here is derived from an EMBL/GenBank/DDBJ whole genome shotgun (WGS) entry which is preliminary data.</text>
</comment>